<dbReference type="EMBL" id="JAAHFQ010000500">
    <property type="protein sequence ID" value="NER30175.1"/>
    <property type="molecule type" value="Genomic_DNA"/>
</dbReference>
<proteinExistence type="predicted"/>
<accession>A0A6B3NGY5</accession>
<dbReference type="InterPro" id="IPR014951">
    <property type="entry name" value="DUF1822"/>
</dbReference>
<protein>
    <submittedName>
        <fullName evidence="1">DUF1822 family protein</fullName>
    </submittedName>
</protein>
<dbReference type="AlphaFoldDB" id="A0A6B3NGY5"/>
<evidence type="ECO:0000313" key="1">
    <source>
        <dbReference type="EMBL" id="NER30175.1"/>
    </source>
</evidence>
<organism evidence="1">
    <name type="scientific">Symploca sp. SIO1C4</name>
    <dbReference type="NCBI Taxonomy" id="2607765"/>
    <lineage>
        <taxon>Bacteria</taxon>
        <taxon>Bacillati</taxon>
        <taxon>Cyanobacteriota</taxon>
        <taxon>Cyanophyceae</taxon>
        <taxon>Coleofasciculales</taxon>
        <taxon>Coleofasciculaceae</taxon>
        <taxon>Symploca</taxon>
    </lineage>
</organism>
<comment type="caution">
    <text evidence="1">The sequence shown here is derived from an EMBL/GenBank/DDBJ whole genome shotgun (WGS) entry which is preliminary data.</text>
</comment>
<gene>
    <name evidence="1" type="ORF">F6J89_21775</name>
</gene>
<dbReference type="Pfam" id="PF08852">
    <property type="entry name" value="DUF1822"/>
    <property type="match status" value="1"/>
</dbReference>
<name>A0A6B3NGY5_9CYAN</name>
<reference evidence="1" key="1">
    <citation type="submission" date="2019-11" db="EMBL/GenBank/DDBJ databases">
        <title>Genomic insights into an expanded diversity of filamentous marine cyanobacteria reveals the extraordinary biosynthetic potential of Moorea and Okeania.</title>
        <authorList>
            <person name="Ferreira Leao T."/>
            <person name="Wang M."/>
            <person name="Moss N."/>
            <person name="Da Silva R."/>
            <person name="Sanders J."/>
            <person name="Nurk S."/>
            <person name="Gurevich A."/>
            <person name="Humphrey G."/>
            <person name="Reher R."/>
            <person name="Zhu Q."/>
            <person name="Belda-Ferre P."/>
            <person name="Glukhov E."/>
            <person name="Rex R."/>
            <person name="Dorrestein P.C."/>
            <person name="Knight R."/>
            <person name="Pevzner P."/>
            <person name="Gerwick W.H."/>
            <person name="Gerwick L."/>
        </authorList>
    </citation>
    <scope>NUCLEOTIDE SEQUENCE</scope>
    <source>
        <strain evidence="1">SIO1C4</strain>
    </source>
</reference>
<sequence length="323" mass="36368">MMINQSRAEEDTAVPVLITQKARQIAHQFAQQQPDGAKAQQIYLNTLAVCTLNNYLKILGIPSDPSNCDSWNPLMRMTTNIADLEVIGRGRIECRPISAWERETNSQCYLPTEVQDERIAYVVMQIEPEQSEALILGFVEQVDSEVLPLNRLRPISDFPMYLDQYSLSDRVTQLSNWLQGQIETGWQTIEEILGISLLNYQWRNTRSLAAESTTSNLSGVVRGKVLEVPISQGIEPIVLITELIPKSEEELSIELKICPPTKQTFLPVGLEMTVVDAVGEAVMHTQARDENRMIELGFNAESGDCFSLRIKLAEVTIEEEFVV</sequence>